<keyword evidence="2" id="KW-0472">Membrane</keyword>
<gene>
    <name evidence="4" type="ORF">WMO37_07020</name>
</gene>
<reference evidence="4" key="1">
    <citation type="submission" date="2024-03" db="EMBL/GenBank/DDBJ databases">
        <title>Human intestinal bacterial collection.</title>
        <authorList>
            <person name="Pauvert C."/>
            <person name="Hitch T.C.A."/>
            <person name="Clavel T."/>
        </authorList>
    </citation>
    <scope>NUCLEOTIDE SEQUENCE [LARGE SCALE GENOMIC DNA]</scope>
    <source>
        <strain evidence="4">CLA-AA-H89B</strain>
    </source>
</reference>
<protein>
    <submittedName>
        <fullName evidence="4">Ig-like domain-containing protein</fullName>
    </submittedName>
</protein>
<feature type="compositionally biased region" description="Gly residues" evidence="1">
    <location>
        <begin position="239"/>
        <end position="256"/>
    </location>
</feature>
<evidence type="ECO:0000256" key="2">
    <source>
        <dbReference type="SAM" id="Phobius"/>
    </source>
</evidence>
<feature type="transmembrane region" description="Helical" evidence="2">
    <location>
        <begin position="12"/>
        <end position="33"/>
    </location>
</feature>
<proteinExistence type="predicted"/>
<feature type="compositionally biased region" description="Low complexity" evidence="1">
    <location>
        <begin position="257"/>
        <end position="291"/>
    </location>
</feature>
<dbReference type="InterPro" id="IPR008964">
    <property type="entry name" value="Invasin/intimin_cell_adhesion"/>
</dbReference>
<feature type="region of interest" description="Disordered" evidence="1">
    <location>
        <begin position="167"/>
        <end position="291"/>
    </location>
</feature>
<dbReference type="SMART" id="SM00635">
    <property type="entry name" value="BID_2"/>
    <property type="match status" value="1"/>
</dbReference>
<feature type="compositionally biased region" description="Gly residues" evidence="1">
    <location>
        <begin position="194"/>
        <end position="221"/>
    </location>
</feature>
<keyword evidence="2" id="KW-0812">Transmembrane</keyword>
<dbReference type="Proteomes" id="UP001546774">
    <property type="component" value="Unassembled WGS sequence"/>
</dbReference>
<dbReference type="Pfam" id="PF02368">
    <property type="entry name" value="Big_2"/>
    <property type="match status" value="1"/>
</dbReference>
<feature type="domain" description="BIG2" evidence="3">
    <location>
        <begin position="66"/>
        <end position="142"/>
    </location>
</feature>
<evidence type="ECO:0000313" key="5">
    <source>
        <dbReference type="Proteomes" id="UP001546774"/>
    </source>
</evidence>
<accession>A0ABV1H4Z0</accession>
<evidence type="ECO:0000256" key="1">
    <source>
        <dbReference type="SAM" id="MobiDB-lite"/>
    </source>
</evidence>
<sequence>MAKKNKIKNWVIPGVVGGVVIILTVASIVSGSIQQKKEKESNAASVSVDRIKLKDDSAQAQQMSNTETEVEIEFEDCAVPVGTQLKMTALVVPENTDQALIWSSSDSSVAEIDKDGILTVKAVGTTVVTATVGTVSDSVVIEGIENVAQGSKNNLPVYTGTTLAKNNASGSGSASGSTSSGGTSAGSGSDSGSTGTGGGQAGGSWTGSGSSGSGSYDGGSGDSDSDGGDDSGSTDSGSGSSGGSSNGGSGTTGGSSGSNSGNNDDSSTNGGNSSNNSNSGSNTGNGDNSGSISDGLSGIGFTQRYSNVYVCEENDTYYGEIITQPNVTIIYIKQRSGTFDSRIQTVLARLLPDEYGQVWSNYLSANTDRTFTAEGRRVRIVVAPNGGHSQIVIYN</sequence>
<dbReference type="EMBL" id="JBBMFS010000005">
    <property type="protein sequence ID" value="MEQ2554772.1"/>
    <property type="molecule type" value="Genomic_DNA"/>
</dbReference>
<evidence type="ECO:0000259" key="3">
    <source>
        <dbReference type="SMART" id="SM00635"/>
    </source>
</evidence>
<keyword evidence="2" id="KW-1133">Transmembrane helix</keyword>
<organism evidence="4 5">
    <name type="scientific">Lachnospira intestinalis</name>
    <dbReference type="NCBI Taxonomy" id="3133158"/>
    <lineage>
        <taxon>Bacteria</taxon>
        <taxon>Bacillati</taxon>
        <taxon>Bacillota</taxon>
        <taxon>Clostridia</taxon>
        <taxon>Lachnospirales</taxon>
        <taxon>Lachnospiraceae</taxon>
        <taxon>Lachnospira</taxon>
    </lineage>
</organism>
<comment type="caution">
    <text evidence="4">The sequence shown here is derived from an EMBL/GenBank/DDBJ whole genome shotgun (WGS) entry which is preliminary data.</text>
</comment>
<name>A0ABV1H4Z0_9FIRM</name>
<evidence type="ECO:0000313" key="4">
    <source>
        <dbReference type="EMBL" id="MEQ2554772.1"/>
    </source>
</evidence>
<dbReference type="InterPro" id="IPR003343">
    <property type="entry name" value="Big_2"/>
</dbReference>
<dbReference type="Gene3D" id="2.60.40.1080">
    <property type="match status" value="1"/>
</dbReference>
<dbReference type="SUPFAM" id="SSF49373">
    <property type="entry name" value="Invasin/intimin cell-adhesion fragments"/>
    <property type="match status" value="1"/>
</dbReference>
<feature type="compositionally biased region" description="Low complexity" evidence="1">
    <location>
        <begin position="167"/>
        <end position="193"/>
    </location>
</feature>
<keyword evidence="5" id="KW-1185">Reference proteome</keyword>